<dbReference type="AlphaFoldDB" id="A0AAW5QYP6"/>
<evidence type="ECO:0000259" key="1">
    <source>
        <dbReference type="Pfam" id="PF00685"/>
    </source>
</evidence>
<dbReference type="Proteomes" id="UP001320898">
    <property type="component" value="Unassembled WGS sequence"/>
</dbReference>
<evidence type="ECO:0000313" key="2">
    <source>
        <dbReference type="EMBL" id="MCT8972029.1"/>
    </source>
</evidence>
<dbReference type="GO" id="GO:0008146">
    <property type="term" value="F:sulfotransferase activity"/>
    <property type="evidence" value="ECO:0007669"/>
    <property type="project" value="InterPro"/>
</dbReference>
<dbReference type="Gene3D" id="3.40.50.300">
    <property type="entry name" value="P-loop containing nucleotide triphosphate hydrolases"/>
    <property type="match status" value="1"/>
</dbReference>
<dbReference type="RefSeq" id="WP_261615608.1">
    <property type="nucleotide sequence ID" value="NZ_JALIDZ010000004.1"/>
</dbReference>
<reference evidence="2 3" key="1">
    <citation type="submission" date="2022-04" db="EMBL/GenBank/DDBJ databases">
        <authorList>
            <person name="Ye Y.-Q."/>
            <person name="Du Z.-J."/>
        </authorList>
    </citation>
    <scope>NUCLEOTIDE SEQUENCE [LARGE SCALE GENOMIC DNA]</scope>
    <source>
        <strain evidence="2 3">A6E488</strain>
    </source>
</reference>
<evidence type="ECO:0000313" key="3">
    <source>
        <dbReference type="Proteomes" id="UP001320898"/>
    </source>
</evidence>
<comment type="caution">
    <text evidence="2">The sequence shown here is derived from an EMBL/GenBank/DDBJ whole genome shotgun (WGS) entry which is preliminary data.</text>
</comment>
<dbReference type="InterPro" id="IPR027417">
    <property type="entry name" value="P-loop_NTPase"/>
</dbReference>
<sequence length="380" mass="41967">MKIRLAWRRARNLVRPNRLDPLRINAVNNPAYSSTVVDADSGRRSVMGTGRKDACAVIRESSLKPGAPRTAIVLGVARGGTSMVSGVLRGLGLFMGDNLGFNHEDSTVQAIVSKKNFGDFGKLARERDGEHRIWGFKFPEASQMMDRFHPSLRNPHYLFVMRHPMARGMSVVARTGGTLPAAIKDALTNYQAIFSFIDQVDAPVLMINYEQATENPRACVEQVARFLGLEAEPETIERAASMILDQGAGYLNLPEYWFGAEEASAPAESGLKPVDAAAGRPKKGEIGYAGDRASVWLAPETGFPKTFWLRFTLSRTGDDDRVRLYYDYDGRFHLGHRLLMDLTSRSPVLKIQTTGSLKRLAIVPLAKDGTVEDVRIDVEA</sequence>
<dbReference type="InterPro" id="IPR000863">
    <property type="entry name" value="Sulfotransferase_dom"/>
</dbReference>
<gene>
    <name evidence="2" type="ORF">MUB46_09200</name>
</gene>
<protein>
    <submittedName>
        <fullName evidence="2">Sulfotransferase</fullName>
    </submittedName>
</protein>
<keyword evidence="3" id="KW-1185">Reference proteome</keyword>
<dbReference type="EMBL" id="JALIDZ010000004">
    <property type="protein sequence ID" value="MCT8972029.1"/>
    <property type="molecule type" value="Genomic_DNA"/>
</dbReference>
<name>A0AAW5QYP6_9HYPH</name>
<feature type="domain" description="Sulfotransferase" evidence="1">
    <location>
        <begin position="202"/>
        <end position="240"/>
    </location>
</feature>
<proteinExistence type="predicted"/>
<organism evidence="2 3">
    <name type="scientific">Microbaculum marinisediminis</name>
    <dbReference type="NCBI Taxonomy" id="2931392"/>
    <lineage>
        <taxon>Bacteria</taxon>
        <taxon>Pseudomonadati</taxon>
        <taxon>Pseudomonadota</taxon>
        <taxon>Alphaproteobacteria</taxon>
        <taxon>Hyphomicrobiales</taxon>
        <taxon>Tepidamorphaceae</taxon>
        <taxon>Microbaculum</taxon>
    </lineage>
</organism>
<dbReference type="Pfam" id="PF00685">
    <property type="entry name" value="Sulfotransfer_1"/>
    <property type="match status" value="1"/>
</dbReference>
<dbReference type="SUPFAM" id="SSF52540">
    <property type="entry name" value="P-loop containing nucleoside triphosphate hydrolases"/>
    <property type="match status" value="1"/>
</dbReference>
<accession>A0AAW5QYP6</accession>